<dbReference type="PaxDb" id="4113-PGSC0003DMT400086357"/>
<dbReference type="Gramene" id="PGSC0003DMT400086357">
    <property type="protein sequence ID" value="PGSC0003DMT400086357"/>
    <property type="gene ID" value="PGSC0003DMG400035928"/>
</dbReference>
<evidence type="ECO:0000313" key="2">
    <source>
        <dbReference type="EnsemblPlants" id="PGSC0003DMT400086357"/>
    </source>
</evidence>
<reference evidence="2" key="2">
    <citation type="submission" date="2015-06" db="UniProtKB">
        <authorList>
            <consortium name="EnsemblPlants"/>
        </authorList>
    </citation>
    <scope>IDENTIFICATION</scope>
    <source>
        <strain evidence="2">DM1-3 516 R44</strain>
    </source>
</reference>
<dbReference type="Proteomes" id="UP000011115">
    <property type="component" value="Unassembled WGS sequence"/>
</dbReference>
<organism evidence="2 3">
    <name type="scientific">Solanum tuberosum</name>
    <name type="common">Potato</name>
    <dbReference type="NCBI Taxonomy" id="4113"/>
    <lineage>
        <taxon>Eukaryota</taxon>
        <taxon>Viridiplantae</taxon>
        <taxon>Streptophyta</taxon>
        <taxon>Embryophyta</taxon>
        <taxon>Tracheophyta</taxon>
        <taxon>Spermatophyta</taxon>
        <taxon>Magnoliopsida</taxon>
        <taxon>eudicotyledons</taxon>
        <taxon>Gunneridae</taxon>
        <taxon>Pentapetalae</taxon>
        <taxon>asterids</taxon>
        <taxon>lamiids</taxon>
        <taxon>Solanales</taxon>
        <taxon>Solanaceae</taxon>
        <taxon>Solanoideae</taxon>
        <taxon>Solaneae</taxon>
        <taxon>Solanum</taxon>
    </lineage>
</organism>
<name>M1DBK1_SOLTU</name>
<proteinExistence type="predicted"/>
<dbReference type="AlphaFoldDB" id="M1DBK1"/>
<protein>
    <submittedName>
        <fullName evidence="2">Polyprotein protein</fullName>
    </submittedName>
</protein>
<feature type="compositionally biased region" description="Polar residues" evidence="1">
    <location>
        <begin position="90"/>
        <end position="109"/>
    </location>
</feature>
<sequence>MDQLKSTDMSMIFGIMEIPDVSVEPHMPTATTRDDVRVEKATYPEYETNEEMLEIAEEVSYKGLTETEEAMADAAVQTSLADTPLADPNGRTTVDVTPGTDASTDRATV</sequence>
<evidence type="ECO:0000313" key="3">
    <source>
        <dbReference type="Proteomes" id="UP000011115"/>
    </source>
</evidence>
<accession>M1DBK1</accession>
<dbReference type="HOGENOM" id="CLU_029307_11_1_1"/>
<dbReference type="InParanoid" id="M1DBK1"/>
<evidence type="ECO:0000256" key="1">
    <source>
        <dbReference type="SAM" id="MobiDB-lite"/>
    </source>
</evidence>
<feature type="region of interest" description="Disordered" evidence="1">
    <location>
        <begin position="79"/>
        <end position="109"/>
    </location>
</feature>
<keyword evidence="3" id="KW-1185">Reference proteome</keyword>
<dbReference type="EnsemblPlants" id="PGSC0003DMT400086357">
    <property type="protein sequence ID" value="PGSC0003DMT400086357"/>
    <property type="gene ID" value="PGSC0003DMG400035928"/>
</dbReference>
<reference evidence="3" key="1">
    <citation type="journal article" date="2011" name="Nature">
        <title>Genome sequence and analysis of the tuber crop potato.</title>
        <authorList>
            <consortium name="The Potato Genome Sequencing Consortium"/>
        </authorList>
    </citation>
    <scope>NUCLEOTIDE SEQUENCE [LARGE SCALE GENOMIC DNA]</scope>
    <source>
        <strain evidence="3">cv. DM1-3 516 R44</strain>
    </source>
</reference>